<dbReference type="Gene3D" id="3.10.100.10">
    <property type="entry name" value="Mannose-Binding Protein A, subunit A"/>
    <property type="match status" value="1"/>
</dbReference>
<dbReference type="SUPFAM" id="SSF56436">
    <property type="entry name" value="C-type lectin-like"/>
    <property type="match status" value="1"/>
</dbReference>
<evidence type="ECO:0000256" key="1">
    <source>
        <dbReference type="ARBA" id="ARBA00022734"/>
    </source>
</evidence>
<sequence>VSLNVTSRFRLSSRLVTFSFFCCFFLVKTPDSSQIDQNYFQQMMQICFLMFYFCSHQLFCIPHGGNCYYLSTIRSSWTDSRRSCVDQKSDLGRLRGLMVDGEDRFWIGLTDSVEEGRWFWVDGSDLDQRFDCSGNILVYFENPSLYFFCFNSLTENGTTITRLMFVLHWICVASLL</sequence>
<dbReference type="GeneTree" id="ENSGT01030000234575"/>
<name>A0A3P9NQC9_POERE</name>
<dbReference type="PROSITE" id="PS50041">
    <property type="entry name" value="C_TYPE_LECTIN_2"/>
    <property type="match status" value="1"/>
</dbReference>
<dbReference type="InterPro" id="IPR051379">
    <property type="entry name" value="C-type_Lectin_Receptor_IMM"/>
</dbReference>
<dbReference type="InterPro" id="IPR016187">
    <property type="entry name" value="CTDL_fold"/>
</dbReference>
<dbReference type="InterPro" id="IPR001304">
    <property type="entry name" value="C-type_lectin-like"/>
</dbReference>
<protein>
    <submittedName>
        <fullName evidence="4">C-type lectin domain family 4 member A-like</fullName>
    </submittedName>
</protein>
<dbReference type="PANTHER" id="PTHR46746:SF9">
    <property type="entry name" value="CD209 ANTIGEN-LIKE PROTEIN C-LIKE"/>
    <property type="match status" value="1"/>
</dbReference>
<accession>A0A3P9NQC9</accession>
<dbReference type="AlphaFoldDB" id="A0A3P9NQC9"/>
<evidence type="ECO:0000259" key="3">
    <source>
        <dbReference type="PROSITE" id="PS50041"/>
    </source>
</evidence>
<proteinExistence type="predicted"/>
<keyword evidence="2" id="KW-1015">Disulfide bond</keyword>
<dbReference type="InterPro" id="IPR016186">
    <property type="entry name" value="C-type_lectin-like/link_sf"/>
</dbReference>
<keyword evidence="1" id="KW-0430">Lectin</keyword>
<keyword evidence="5" id="KW-1185">Reference proteome</keyword>
<reference evidence="4" key="2">
    <citation type="submission" date="2025-08" db="UniProtKB">
        <authorList>
            <consortium name="Ensembl"/>
        </authorList>
    </citation>
    <scope>IDENTIFICATION</scope>
    <source>
        <strain evidence="4">Guanapo</strain>
    </source>
</reference>
<organism evidence="4 5">
    <name type="scientific">Poecilia reticulata</name>
    <name type="common">Guppy</name>
    <name type="synonym">Acanthophacelus reticulatus</name>
    <dbReference type="NCBI Taxonomy" id="8081"/>
    <lineage>
        <taxon>Eukaryota</taxon>
        <taxon>Metazoa</taxon>
        <taxon>Chordata</taxon>
        <taxon>Craniata</taxon>
        <taxon>Vertebrata</taxon>
        <taxon>Euteleostomi</taxon>
        <taxon>Actinopterygii</taxon>
        <taxon>Neopterygii</taxon>
        <taxon>Teleostei</taxon>
        <taxon>Neoteleostei</taxon>
        <taxon>Acanthomorphata</taxon>
        <taxon>Ovalentaria</taxon>
        <taxon>Atherinomorphae</taxon>
        <taxon>Cyprinodontiformes</taxon>
        <taxon>Poeciliidae</taxon>
        <taxon>Poeciliinae</taxon>
        <taxon>Poecilia</taxon>
    </lineage>
</organism>
<dbReference type="PANTHER" id="PTHR46746">
    <property type="entry name" value="KILLER CELL LECTIN-LIKE RECEPTOR SUBFAMILY F MEMBER 2"/>
    <property type="match status" value="1"/>
</dbReference>
<dbReference type="GO" id="GO:0030246">
    <property type="term" value="F:carbohydrate binding"/>
    <property type="evidence" value="ECO:0007669"/>
    <property type="project" value="UniProtKB-KW"/>
</dbReference>
<evidence type="ECO:0000256" key="2">
    <source>
        <dbReference type="ARBA" id="ARBA00023157"/>
    </source>
</evidence>
<evidence type="ECO:0000313" key="4">
    <source>
        <dbReference type="Ensembl" id="ENSPREP00000011713.1"/>
    </source>
</evidence>
<dbReference type="Bgee" id="ENSPREG00000007953">
    <property type="expression patterns" value="Expressed in caudal fin"/>
</dbReference>
<feature type="domain" description="C-type lectin" evidence="3">
    <location>
        <begin position="63"/>
        <end position="127"/>
    </location>
</feature>
<reference evidence="4" key="3">
    <citation type="submission" date="2025-09" db="UniProtKB">
        <authorList>
            <consortium name="Ensembl"/>
        </authorList>
    </citation>
    <scope>IDENTIFICATION</scope>
    <source>
        <strain evidence="4">Guanapo</strain>
    </source>
</reference>
<reference evidence="5" key="1">
    <citation type="submission" date="2013-11" db="EMBL/GenBank/DDBJ databases">
        <title>The genomic landscape of the Guanapo guppy.</title>
        <authorList>
            <person name="Kuenstner A."/>
            <person name="Dreyer C."/>
        </authorList>
    </citation>
    <scope>NUCLEOTIDE SEQUENCE</scope>
    <source>
        <strain evidence="5">Guanapo</strain>
    </source>
</reference>
<dbReference type="Ensembl" id="ENSPRET00000011843.1">
    <property type="protein sequence ID" value="ENSPREP00000011713.1"/>
    <property type="gene ID" value="ENSPREG00000007953.1"/>
</dbReference>
<evidence type="ECO:0000313" key="5">
    <source>
        <dbReference type="Proteomes" id="UP000242638"/>
    </source>
</evidence>
<dbReference type="Proteomes" id="UP000242638">
    <property type="component" value="Unassembled WGS sequence"/>
</dbReference>